<evidence type="ECO:0000313" key="1">
    <source>
        <dbReference type="EMBL" id="CAG8776276.1"/>
    </source>
</evidence>
<gene>
    <name evidence="1" type="ORF">RPERSI_LOCUS16993</name>
</gene>
<accession>A0ACA9R3X5</accession>
<comment type="caution">
    <text evidence="1">The sequence shown here is derived from an EMBL/GenBank/DDBJ whole genome shotgun (WGS) entry which is preliminary data.</text>
</comment>
<dbReference type="Proteomes" id="UP000789920">
    <property type="component" value="Unassembled WGS sequence"/>
</dbReference>
<keyword evidence="2" id="KW-1185">Reference proteome</keyword>
<dbReference type="EMBL" id="CAJVQC010042871">
    <property type="protein sequence ID" value="CAG8776276.1"/>
    <property type="molecule type" value="Genomic_DNA"/>
</dbReference>
<name>A0ACA9R3X5_9GLOM</name>
<reference evidence="1" key="1">
    <citation type="submission" date="2021-06" db="EMBL/GenBank/DDBJ databases">
        <authorList>
            <person name="Kallberg Y."/>
            <person name="Tangrot J."/>
            <person name="Rosling A."/>
        </authorList>
    </citation>
    <scope>NUCLEOTIDE SEQUENCE</scope>
    <source>
        <strain evidence="1">MA461A</strain>
    </source>
</reference>
<feature type="non-terminal residue" evidence="1">
    <location>
        <position position="1"/>
    </location>
</feature>
<organism evidence="1 2">
    <name type="scientific">Racocetra persica</name>
    <dbReference type="NCBI Taxonomy" id="160502"/>
    <lineage>
        <taxon>Eukaryota</taxon>
        <taxon>Fungi</taxon>
        <taxon>Fungi incertae sedis</taxon>
        <taxon>Mucoromycota</taxon>
        <taxon>Glomeromycotina</taxon>
        <taxon>Glomeromycetes</taxon>
        <taxon>Diversisporales</taxon>
        <taxon>Gigasporaceae</taxon>
        <taxon>Racocetra</taxon>
    </lineage>
</organism>
<evidence type="ECO:0000313" key="2">
    <source>
        <dbReference type="Proteomes" id="UP000789920"/>
    </source>
</evidence>
<proteinExistence type="predicted"/>
<protein>
    <submittedName>
        <fullName evidence="1">11067_t:CDS:1</fullName>
    </submittedName>
</protein>
<sequence>KQYRTQPTSLYFKKGPTAIKYLIEHYLITLALFAFPFITETQFSSPIFGSGSA</sequence>